<comment type="caution">
    <text evidence="1">The sequence shown here is derived from an EMBL/GenBank/DDBJ whole genome shotgun (WGS) entry which is preliminary data.</text>
</comment>
<proteinExistence type="predicted"/>
<reference evidence="1 2" key="1">
    <citation type="journal article" date="2016" name="Nat. Commun.">
        <title>Thousands of microbial genomes shed light on interconnected biogeochemical processes in an aquifer system.</title>
        <authorList>
            <person name="Anantharaman K."/>
            <person name="Brown C.T."/>
            <person name="Hug L.A."/>
            <person name="Sharon I."/>
            <person name="Castelle C.J."/>
            <person name="Probst A.J."/>
            <person name="Thomas B.C."/>
            <person name="Singh A."/>
            <person name="Wilkins M.J."/>
            <person name="Karaoz U."/>
            <person name="Brodie E.L."/>
            <person name="Williams K.H."/>
            <person name="Hubbard S.S."/>
            <person name="Banfield J.F."/>
        </authorList>
    </citation>
    <scope>NUCLEOTIDE SEQUENCE [LARGE SCALE GENOMIC DNA]</scope>
</reference>
<evidence type="ECO:0000313" key="2">
    <source>
        <dbReference type="Proteomes" id="UP000178747"/>
    </source>
</evidence>
<gene>
    <name evidence="1" type="ORF">A3J62_00105</name>
</gene>
<evidence type="ECO:0000313" key="1">
    <source>
        <dbReference type="EMBL" id="OGY47840.1"/>
    </source>
</evidence>
<dbReference type="AlphaFoldDB" id="A0A1G1Y7X9"/>
<sequence length="361" mass="41143">MVVDNAKNQKDDFIRLLAEDQNQNNGQVIEDLFGNDEILFKDEAGQIKVLKKGGSVETNQQVVSESPVLVKEEATRAPLDLDKEVENILKQSQLNLTDPEQEKRFKNIILARFKDVRDRLETKEMLLSSPAVGGMGLDNQTTDRILAIVDKEFQRLNGRLRQEVSQEPFADLQAEAEKILGDETFGPPTLVFESKKAVSPMPPVARVPVVRPERAKTVGPITIEPAVKPSVQFKKPSATYTQRPKIEDVKFKPRSLGPVEEIQSLTLADFRRLASNPAQAVERILEKIQILEEESFSQKIQAIRAWKQSEVYQLYLELGHLSMEQKRPIVEIIKERWSKQQETLTEEEFEAVSDLNQKLRY</sequence>
<dbReference type="EMBL" id="MHIH01000014">
    <property type="protein sequence ID" value="OGY47840.1"/>
    <property type="molecule type" value="Genomic_DNA"/>
</dbReference>
<accession>A0A1G1Y7X9</accession>
<dbReference type="Proteomes" id="UP000178747">
    <property type="component" value="Unassembled WGS sequence"/>
</dbReference>
<protein>
    <submittedName>
        <fullName evidence="1">Uncharacterized protein</fullName>
    </submittedName>
</protein>
<name>A0A1G1Y7X9_9BACT</name>
<organism evidence="1 2">
    <name type="scientific">Candidatus Buchananbacteria bacterium RIFCSPHIGHO2_02_FULL_38_8</name>
    <dbReference type="NCBI Taxonomy" id="1797538"/>
    <lineage>
        <taxon>Bacteria</taxon>
        <taxon>Candidatus Buchananiibacteriota</taxon>
    </lineage>
</organism>